<feature type="region of interest" description="Disordered" evidence="1">
    <location>
        <begin position="1"/>
        <end position="102"/>
    </location>
</feature>
<dbReference type="AlphaFoldDB" id="A0A084QQR2"/>
<dbReference type="OrthoDB" id="5366256at2759"/>
<reference evidence="2 3" key="1">
    <citation type="journal article" date="2014" name="BMC Genomics">
        <title>Comparative genome sequencing reveals chemotype-specific gene clusters in the toxigenic black mold Stachybotrys.</title>
        <authorList>
            <person name="Semeiks J."/>
            <person name="Borek D."/>
            <person name="Otwinowski Z."/>
            <person name="Grishin N.V."/>
        </authorList>
    </citation>
    <scope>NUCLEOTIDE SEQUENCE [LARGE SCALE GENOMIC DNA]</scope>
    <source>
        <strain evidence="2 3">IBT 40285</strain>
    </source>
</reference>
<evidence type="ECO:0000313" key="3">
    <source>
        <dbReference type="Proteomes" id="UP000028524"/>
    </source>
</evidence>
<organism evidence="2 3">
    <name type="scientific">Stachybotrys chlorohalonatus (strain IBT 40285)</name>
    <dbReference type="NCBI Taxonomy" id="1283841"/>
    <lineage>
        <taxon>Eukaryota</taxon>
        <taxon>Fungi</taxon>
        <taxon>Dikarya</taxon>
        <taxon>Ascomycota</taxon>
        <taxon>Pezizomycotina</taxon>
        <taxon>Sordariomycetes</taxon>
        <taxon>Hypocreomycetidae</taxon>
        <taxon>Hypocreales</taxon>
        <taxon>Stachybotryaceae</taxon>
        <taxon>Stachybotrys</taxon>
    </lineage>
</organism>
<feature type="compositionally biased region" description="Low complexity" evidence="1">
    <location>
        <begin position="42"/>
        <end position="59"/>
    </location>
</feature>
<dbReference type="HOGENOM" id="CLU_040692_1_0_1"/>
<protein>
    <recommendedName>
        <fullName evidence="4">C2H2-type domain-containing protein</fullName>
    </recommendedName>
</protein>
<evidence type="ECO:0000256" key="1">
    <source>
        <dbReference type="SAM" id="MobiDB-lite"/>
    </source>
</evidence>
<dbReference type="Gene3D" id="3.30.160.60">
    <property type="entry name" value="Classic Zinc Finger"/>
    <property type="match status" value="1"/>
</dbReference>
<dbReference type="EMBL" id="KL660462">
    <property type="protein sequence ID" value="KFA66297.1"/>
    <property type="molecule type" value="Genomic_DNA"/>
</dbReference>
<gene>
    <name evidence="2" type="ORF">S40285_01917</name>
</gene>
<dbReference type="InParanoid" id="A0A084QQR2"/>
<dbReference type="OMA" id="QATKATC"/>
<proteinExistence type="predicted"/>
<accession>A0A084QQR2</accession>
<dbReference type="Proteomes" id="UP000028524">
    <property type="component" value="Unassembled WGS sequence"/>
</dbReference>
<keyword evidence="3" id="KW-1185">Reference proteome</keyword>
<evidence type="ECO:0000313" key="2">
    <source>
        <dbReference type="EMBL" id="KFA66297.1"/>
    </source>
</evidence>
<name>A0A084QQR2_STAC4</name>
<evidence type="ECO:0008006" key="4">
    <source>
        <dbReference type="Google" id="ProtNLM"/>
    </source>
</evidence>
<sequence>MPFDPNFMGPRSAFTWPGPLDSNAPTSHMMPHELAMAPNTDPSLTPPSSTRSLTGSPPRVGGLTPHQRELKKHQDRVRRDSRLTSRIRRTSSNHSFMDSPPPPMTISDVTSAGSIPAYTTAPTPISLLAEPVNSMPTPPYMPSYSPPIMDQSHGPQVYSAPYQQPMQHGYTMSMDYPTVYSSPNDYRPLASARPSPLPVSQDGLMYSVPPVMPHGGANTQEGGHVRVVQSRPKPRCWEHGCNGRQFSTFSNLLRHQREKSGQAAKASCPNCGAEFTRTTARNGHLLHDKCKQRRNV</sequence>